<feature type="transmembrane region" description="Helical" evidence="1">
    <location>
        <begin position="46"/>
        <end position="66"/>
    </location>
</feature>
<evidence type="ECO:0000256" key="1">
    <source>
        <dbReference type="SAM" id="Phobius"/>
    </source>
</evidence>
<evidence type="ECO:0000313" key="3">
    <source>
        <dbReference type="Proteomes" id="UP000248066"/>
    </source>
</evidence>
<dbReference type="GO" id="GO:0005886">
    <property type="term" value="C:plasma membrane"/>
    <property type="evidence" value="ECO:0007669"/>
    <property type="project" value="TreeGrafter"/>
</dbReference>
<dbReference type="AlphaFoldDB" id="A0A2W0HJ30"/>
<proteinExistence type="predicted"/>
<comment type="caution">
    <text evidence="2">The sequence shown here is derived from an EMBL/GenBank/DDBJ whole genome shotgun (WGS) entry which is preliminary data.</text>
</comment>
<keyword evidence="3" id="KW-1185">Reference proteome</keyword>
<dbReference type="Proteomes" id="UP000248066">
    <property type="component" value="Unassembled WGS sequence"/>
</dbReference>
<dbReference type="PANTHER" id="PTHR34980:SF2">
    <property type="entry name" value="INNER MEMBRANE PROTEIN YHAH-RELATED"/>
    <property type="match status" value="1"/>
</dbReference>
<dbReference type="Pfam" id="PF05656">
    <property type="entry name" value="DUF805"/>
    <property type="match status" value="1"/>
</dbReference>
<reference evidence="2 3" key="1">
    <citation type="submission" date="2017-10" db="EMBL/GenBank/DDBJ databases">
        <title>Bacillus sp. nov., a halophilic bacterium isolated from a Yangshapao Lake.</title>
        <authorList>
            <person name="Wang H."/>
        </authorList>
    </citation>
    <scope>NUCLEOTIDE SEQUENCE [LARGE SCALE GENOMIC DNA]</scope>
    <source>
        <strain evidence="2 3">YSP-3</strain>
    </source>
</reference>
<evidence type="ECO:0000313" key="2">
    <source>
        <dbReference type="EMBL" id="PYZ97505.1"/>
    </source>
</evidence>
<dbReference type="OrthoDB" id="9812349at2"/>
<dbReference type="InterPro" id="IPR008523">
    <property type="entry name" value="DUF805"/>
</dbReference>
<protein>
    <recommendedName>
        <fullName evidence="4">DUF805 domain-containing protein</fullName>
    </recommendedName>
</protein>
<dbReference type="EMBL" id="PDOF01000001">
    <property type="protein sequence ID" value="PYZ97505.1"/>
    <property type="molecule type" value="Genomic_DNA"/>
</dbReference>
<name>A0A2W0HJ30_9BACI</name>
<dbReference type="PANTHER" id="PTHR34980">
    <property type="entry name" value="INNER MEMBRANE PROTEIN-RELATED-RELATED"/>
    <property type="match status" value="1"/>
</dbReference>
<keyword evidence="1" id="KW-1133">Transmembrane helix</keyword>
<gene>
    <name evidence="2" type="ORF">CR205_02605</name>
</gene>
<keyword evidence="1" id="KW-0472">Membrane</keyword>
<feature type="transmembrane region" description="Helical" evidence="1">
    <location>
        <begin position="78"/>
        <end position="99"/>
    </location>
</feature>
<feature type="transmembrane region" description="Helical" evidence="1">
    <location>
        <begin position="23"/>
        <end position="40"/>
    </location>
</feature>
<accession>A0A2W0HJ30</accession>
<keyword evidence="1" id="KW-0812">Transmembrane</keyword>
<sequence>MHWYLKVWKSFFEFEGRARRKEYWTFSLIHWIVLVLLILAGELNTLFYIVYFLYAAAGFIPGLAVTVRRLHDTDRSGLWFFIVFIPIIGGIWLFVLTVLEGDYGENEFGPDPKEHTEAA</sequence>
<dbReference type="RefSeq" id="WP_110516652.1">
    <property type="nucleotide sequence ID" value="NZ_PDOF01000001.1"/>
</dbReference>
<evidence type="ECO:0008006" key="4">
    <source>
        <dbReference type="Google" id="ProtNLM"/>
    </source>
</evidence>
<organism evidence="2 3">
    <name type="scientific">Alteribacter lacisalsi</name>
    <dbReference type="NCBI Taxonomy" id="2045244"/>
    <lineage>
        <taxon>Bacteria</taxon>
        <taxon>Bacillati</taxon>
        <taxon>Bacillota</taxon>
        <taxon>Bacilli</taxon>
        <taxon>Bacillales</taxon>
        <taxon>Bacillaceae</taxon>
        <taxon>Alteribacter</taxon>
    </lineage>
</organism>